<evidence type="ECO:0000313" key="3">
    <source>
        <dbReference type="Proteomes" id="UP001178662"/>
    </source>
</evidence>
<evidence type="ECO:0000256" key="1">
    <source>
        <dbReference type="ARBA" id="ARBA00022500"/>
    </source>
</evidence>
<dbReference type="Proteomes" id="UP001178662">
    <property type="component" value="Chromosome"/>
</dbReference>
<evidence type="ECO:0000313" key="2">
    <source>
        <dbReference type="EMBL" id="WEK54898.1"/>
    </source>
</evidence>
<reference evidence="2" key="1">
    <citation type="submission" date="2023-03" db="EMBL/GenBank/DDBJ databases">
        <title>Andean soil-derived lignocellulolytic bacterial consortium as a source of novel taxa and putative plastic-active enzymes.</title>
        <authorList>
            <person name="Diaz-Garcia L."/>
            <person name="Chuvochina M."/>
            <person name="Feuerriegel G."/>
            <person name="Bunk B."/>
            <person name="Sproer C."/>
            <person name="Streit W.R."/>
            <person name="Rodriguez L.M."/>
            <person name="Overmann J."/>
            <person name="Jimenez D.J."/>
        </authorList>
    </citation>
    <scope>NUCLEOTIDE SEQUENCE</scope>
    <source>
        <strain evidence="2">MAG 2441</strain>
    </source>
</reference>
<organism evidence="2 3">
    <name type="scientific">Candidatus Cohnella colombiensis</name>
    <dbReference type="NCBI Taxonomy" id="3121368"/>
    <lineage>
        <taxon>Bacteria</taxon>
        <taxon>Bacillati</taxon>
        <taxon>Bacillota</taxon>
        <taxon>Bacilli</taxon>
        <taxon>Bacillales</taxon>
        <taxon>Paenibacillaceae</taxon>
        <taxon>Cohnella</taxon>
    </lineage>
</organism>
<sequence>MFARYFGQFLLVEGYVNAVELEHAFQHQAETRVKLGVLAINRGFMSADQVQEVHSSQTRLDKRFGEIAVSLQYLSEAQVDSLLSSQSTAHLSLGQALIDQGSLSFDTFGAALEQYKEKQGLSDEQFEQIAKGGIEPLLAAVLLQDDLTSKHPVGSYINLFAKNMIRFIESHIRLERISLEEAGTYDWVAHQSIQSGDRSKSRITAIAGSEAAFLELASRYALEPVDAPDEMMKASVGEFLNLHNGIYLVNRSNEGVELDLAPQSVIHGNTFLARTEIQAIIRVYSPTFSFDLLISDLSDLS</sequence>
<dbReference type="SUPFAM" id="SSF160246">
    <property type="entry name" value="EspE N-terminal domain-like"/>
    <property type="match status" value="2"/>
</dbReference>
<dbReference type="AlphaFoldDB" id="A0AA95EWU3"/>
<evidence type="ECO:0008006" key="4">
    <source>
        <dbReference type="Google" id="ProtNLM"/>
    </source>
</evidence>
<keyword evidence="3" id="KW-1185">Reference proteome</keyword>
<dbReference type="EMBL" id="CP119317">
    <property type="protein sequence ID" value="WEK54898.1"/>
    <property type="molecule type" value="Genomic_DNA"/>
</dbReference>
<name>A0AA95EWU3_9BACL</name>
<dbReference type="Gene3D" id="3.40.1550.10">
    <property type="entry name" value="CheC-like"/>
    <property type="match status" value="1"/>
</dbReference>
<proteinExistence type="predicted"/>
<dbReference type="InterPro" id="IPR028976">
    <property type="entry name" value="CheC-like_sf"/>
</dbReference>
<keyword evidence="1" id="KW-0145">Chemotaxis</keyword>
<dbReference type="InterPro" id="IPR037257">
    <property type="entry name" value="T2SS_E_N_sf"/>
</dbReference>
<accession>A0AA95EWU3</accession>
<gene>
    <name evidence="2" type="ORF">P0Y55_02110</name>
</gene>
<dbReference type="GO" id="GO:0006935">
    <property type="term" value="P:chemotaxis"/>
    <property type="evidence" value="ECO:0007669"/>
    <property type="project" value="UniProtKB-KW"/>
</dbReference>
<protein>
    <recommendedName>
        <fullName evidence="4">Chemotaxis protein CheX</fullName>
    </recommendedName>
</protein>